<evidence type="ECO:0000313" key="3">
    <source>
        <dbReference type="EMBL" id="CAE8715820.1"/>
    </source>
</evidence>
<dbReference type="EMBL" id="CAJNNW010032869">
    <property type="protein sequence ID" value="CAE8715820.1"/>
    <property type="molecule type" value="Genomic_DNA"/>
</dbReference>
<organism evidence="3 4">
    <name type="scientific">Polarella glacialis</name>
    <name type="common">Dinoflagellate</name>
    <dbReference type="NCBI Taxonomy" id="89957"/>
    <lineage>
        <taxon>Eukaryota</taxon>
        <taxon>Sar</taxon>
        <taxon>Alveolata</taxon>
        <taxon>Dinophyceae</taxon>
        <taxon>Suessiales</taxon>
        <taxon>Suessiaceae</taxon>
        <taxon>Polarella</taxon>
    </lineage>
</organism>
<accession>A0A813L5P6</accession>
<feature type="non-terminal residue" evidence="3">
    <location>
        <position position="196"/>
    </location>
</feature>
<comment type="caution">
    <text evidence="3">The sequence shown here is derived from an EMBL/GenBank/DDBJ whole genome shotgun (WGS) entry which is preliminary data.</text>
</comment>
<evidence type="ECO:0008006" key="5">
    <source>
        <dbReference type="Google" id="ProtNLM"/>
    </source>
</evidence>
<dbReference type="AlphaFoldDB" id="A0A813L5P6"/>
<evidence type="ECO:0000313" key="4">
    <source>
        <dbReference type="Proteomes" id="UP000626109"/>
    </source>
</evidence>
<feature type="compositionally biased region" description="Polar residues" evidence="1">
    <location>
        <begin position="30"/>
        <end position="43"/>
    </location>
</feature>
<dbReference type="Proteomes" id="UP000626109">
    <property type="component" value="Unassembled WGS sequence"/>
</dbReference>
<sequence>MRAVLVVLLLLPSLASSLSPPWRPVKRTTTRPNSISATASEWSPSRPMAGVGPIRDSARTIGGAPVTALLLALWYAASVANNQTSKALVSTLGAETLTLAQFMVASACGAVVLRCGEPRHRPPLPGMLGFASRRALADTAKLAAVFLAGCYTLNACFAAMHVSLAMVLRAAEPLTTAALGAFLLPASQRPSPRRAF</sequence>
<evidence type="ECO:0000256" key="1">
    <source>
        <dbReference type="SAM" id="MobiDB-lite"/>
    </source>
</evidence>
<gene>
    <name evidence="3" type="ORF">PGLA2088_LOCUS38780</name>
</gene>
<protein>
    <recommendedName>
        <fullName evidence="5">Sugar phosphate transporter domain-containing protein</fullName>
    </recommendedName>
</protein>
<proteinExistence type="predicted"/>
<keyword evidence="2" id="KW-0732">Signal</keyword>
<evidence type="ECO:0000256" key="2">
    <source>
        <dbReference type="SAM" id="SignalP"/>
    </source>
</evidence>
<name>A0A813L5P6_POLGL</name>
<feature type="region of interest" description="Disordered" evidence="1">
    <location>
        <begin position="21"/>
        <end position="48"/>
    </location>
</feature>
<reference evidence="3" key="1">
    <citation type="submission" date="2021-02" db="EMBL/GenBank/DDBJ databases">
        <authorList>
            <person name="Dougan E. K."/>
            <person name="Rhodes N."/>
            <person name="Thang M."/>
            <person name="Chan C."/>
        </authorList>
    </citation>
    <scope>NUCLEOTIDE SEQUENCE</scope>
</reference>
<feature type="chain" id="PRO_5032339150" description="Sugar phosphate transporter domain-containing protein" evidence="2">
    <location>
        <begin position="18"/>
        <end position="196"/>
    </location>
</feature>
<feature type="signal peptide" evidence="2">
    <location>
        <begin position="1"/>
        <end position="17"/>
    </location>
</feature>